<dbReference type="InterPro" id="IPR001761">
    <property type="entry name" value="Peripla_BP/Lac1_sug-bd_dom"/>
</dbReference>
<dbReference type="GO" id="GO:0000976">
    <property type="term" value="F:transcription cis-regulatory region binding"/>
    <property type="evidence" value="ECO:0007669"/>
    <property type="project" value="TreeGrafter"/>
</dbReference>
<dbReference type="Gene3D" id="3.40.50.2300">
    <property type="match status" value="2"/>
</dbReference>
<accession>F3ZWQ4</accession>
<dbReference type="HOGENOM" id="CLU_037628_6_0_9"/>
<dbReference type="PRINTS" id="PR00036">
    <property type="entry name" value="HTHLACI"/>
</dbReference>
<dbReference type="SMART" id="SM00354">
    <property type="entry name" value="HTH_LACI"/>
    <property type="match status" value="1"/>
</dbReference>
<dbReference type="KEGG" id="mas:Mahau_1303"/>
<keyword evidence="3" id="KW-0238">DNA-binding</keyword>
<dbReference type="CDD" id="cd01392">
    <property type="entry name" value="HTH_LacI"/>
    <property type="match status" value="1"/>
</dbReference>
<dbReference type="PANTHER" id="PTHR30146:SF148">
    <property type="entry name" value="HTH-TYPE TRANSCRIPTIONAL REPRESSOR PURR-RELATED"/>
    <property type="match status" value="1"/>
</dbReference>
<evidence type="ECO:0000256" key="1">
    <source>
        <dbReference type="ARBA" id="ARBA00022491"/>
    </source>
</evidence>
<dbReference type="GO" id="GO:0003700">
    <property type="term" value="F:DNA-binding transcription factor activity"/>
    <property type="evidence" value="ECO:0007669"/>
    <property type="project" value="TreeGrafter"/>
</dbReference>
<keyword evidence="1" id="KW-0678">Repressor</keyword>
<evidence type="ECO:0000256" key="3">
    <source>
        <dbReference type="ARBA" id="ARBA00023125"/>
    </source>
</evidence>
<dbReference type="InterPro" id="IPR000843">
    <property type="entry name" value="HTH_LacI"/>
</dbReference>
<dbReference type="EMBL" id="CP002360">
    <property type="protein sequence ID" value="AEE96497.1"/>
    <property type="molecule type" value="Genomic_DNA"/>
</dbReference>
<dbReference type="InterPro" id="IPR010982">
    <property type="entry name" value="Lambda_DNA-bd_dom_sf"/>
</dbReference>
<dbReference type="RefSeq" id="WP_013780927.1">
    <property type="nucleotide sequence ID" value="NC_015520.1"/>
</dbReference>
<keyword evidence="2" id="KW-0805">Transcription regulation</keyword>
<name>F3ZWQ4_MAHA5</name>
<evidence type="ECO:0000256" key="4">
    <source>
        <dbReference type="ARBA" id="ARBA00023163"/>
    </source>
</evidence>
<sequence length="347" mass="38761">MAGVTIRDIAKRAGVSIATVSRVINDNYYVSPDIKERVLRAIEELHYYPNSVARSLKNDATNTIGFLVSDISNNYFTTMAKAVEDVIHNEGYNLIVCSTEDKKERELEYLKLLISKKIDGLILNTTGENDDFIASLSEHMPLVLVNRKVYSDKFKGDFIDSDNIQGAYNLVSYLLSLGHRKIGVINGMLTVSTGKERFKGFVKAMSEVGIEVNEDYPYRYDGDFTLESGYQGAAKIMSASDKPSVIVIMNNVMTMGALKYFRSNGIDVPNDISIVAYGNIDNIELMYVQPTIVTLNAWVIGNKAGEMILERIKNKAVSNREVIYVPQLIEGNSVKKIESNQMYSVSH</sequence>
<dbReference type="InterPro" id="IPR028082">
    <property type="entry name" value="Peripla_BP_I"/>
</dbReference>
<dbReference type="Pfam" id="PF00356">
    <property type="entry name" value="LacI"/>
    <property type="match status" value="1"/>
</dbReference>
<dbReference type="PROSITE" id="PS00356">
    <property type="entry name" value="HTH_LACI_1"/>
    <property type="match status" value="1"/>
</dbReference>
<reference evidence="6 7" key="2">
    <citation type="journal article" date="2011" name="Stand. Genomic Sci.">
        <title>Complete genome sequence of Mahella australiensis type strain (50-1 BON).</title>
        <authorList>
            <person name="Sikorski J."/>
            <person name="Teshima H."/>
            <person name="Nolan M."/>
            <person name="Lucas S."/>
            <person name="Hammon N."/>
            <person name="Deshpande S."/>
            <person name="Cheng J.F."/>
            <person name="Pitluck S."/>
            <person name="Liolios K."/>
            <person name="Pagani I."/>
            <person name="Ivanova N."/>
            <person name="Huntemann M."/>
            <person name="Mavromatis K."/>
            <person name="Ovchinikova G."/>
            <person name="Pati A."/>
            <person name="Tapia R."/>
            <person name="Han C."/>
            <person name="Goodwin L."/>
            <person name="Chen A."/>
            <person name="Palaniappan K."/>
            <person name="Land M."/>
            <person name="Hauser L."/>
            <person name="Ngatchou-Djao O.D."/>
            <person name="Rohde M."/>
            <person name="Pukall R."/>
            <person name="Spring S."/>
            <person name="Abt B."/>
            <person name="Goker M."/>
            <person name="Detter J.C."/>
            <person name="Woyke T."/>
            <person name="Bristow J."/>
            <person name="Markowitz V."/>
            <person name="Hugenholtz P."/>
            <person name="Eisen J.A."/>
            <person name="Kyrpides N.C."/>
            <person name="Klenk H.P."/>
            <person name="Lapidus A."/>
        </authorList>
    </citation>
    <scope>NUCLEOTIDE SEQUENCE [LARGE SCALE GENOMIC DNA]</scope>
    <source>
        <strain evidence="7">DSM 15567 / CIP 107919 / 50-1 BON</strain>
    </source>
</reference>
<gene>
    <name evidence="6" type="ordered locus">Mahau_1303</name>
</gene>
<evidence type="ECO:0000313" key="6">
    <source>
        <dbReference type="EMBL" id="AEE96497.1"/>
    </source>
</evidence>
<reference evidence="7" key="1">
    <citation type="submission" date="2010-11" db="EMBL/GenBank/DDBJ databases">
        <title>The complete genome of Mahella australiensis DSM 15567.</title>
        <authorList>
            <consortium name="US DOE Joint Genome Institute (JGI-PGF)"/>
            <person name="Lucas S."/>
            <person name="Copeland A."/>
            <person name="Lapidus A."/>
            <person name="Bruce D."/>
            <person name="Goodwin L."/>
            <person name="Pitluck S."/>
            <person name="Kyrpides N."/>
            <person name="Mavromatis K."/>
            <person name="Pagani I."/>
            <person name="Ivanova N."/>
            <person name="Teshima H."/>
            <person name="Brettin T."/>
            <person name="Detter J.C."/>
            <person name="Han C."/>
            <person name="Tapia R."/>
            <person name="Land M."/>
            <person name="Hauser L."/>
            <person name="Markowitz V."/>
            <person name="Cheng J.-F."/>
            <person name="Hugenholtz P."/>
            <person name="Woyke T."/>
            <person name="Wu D."/>
            <person name="Spring S."/>
            <person name="Pukall R."/>
            <person name="Steenblock K."/>
            <person name="Schneider S."/>
            <person name="Klenk H.-P."/>
            <person name="Eisen J.A."/>
        </authorList>
    </citation>
    <scope>NUCLEOTIDE SEQUENCE [LARGE SCALE GENOMIC DNA]</scope>
    <source>
        <strain evidence="7">DSM 15567 / CIP 107919 / 50-1 BON</strain>
    </source>
</reference>
<proteinExistence type="predicted"/>
<dbReference type="SUPFAM" id="SSF53822">
    <property type="entry name" value="Periplasmic binding protein-like I"/>
    <property type="match status" value="1"/>
</dbReference>
<keyword evidence="7" id="KW-1185">Reference proteome</keyword>
<dbReference type="OrthoDB" id="9789891at2"/>
<dbReference type="FunFam" id="1.10.260.40:FF:000002">
    <property type="entry name" value="HTH-type transcriptional repressor PurR"/>
    <property type="match status" value="1"/>
</dbReference>
<dbReference type="Proteomes" id="UP000008457">
    <property type="component" value="Chromosome"/>
</dbReference>
<evidence type="ECO:0000313" key="7">
    <source>
        <dbReference type="Proteomes" id="UP000008457"/>
    </source>
</evidence>
<dbReference type="SUPFAM" id="SSF47413">
    <property type="entry name" value="lambda repressor-like DNA-binding domains"/>
    <property type="match status" value="1"/>
</dbReference>
<dbReference type="CDD" id="cd06267">
    <property type="entry name" value="PBP1_LacI_sugar_binding-like"/>
    <property type="match status" value="1"/>
</dbReference>
<keyword evidence="4" id="KW-0804">Transcription</keyword>
<evidence type="ECO:0000256" key="2">
    <source>
        <dbReference type="ARBA" id="ARBA00023015"/>
    </source>
</evidence>
<dbReference type="STRING" id="697281.Mahau_1303"/>
<evidence type="ECO:0000259" key="5">
    <source>
        <dbReference type="PROSITE" id="PS50932"/>
    </source>
</evidence>
<dbReference type="eggNOG" id="COG1609">
    <property type="taxonomic scope" value="Bacteria"/>
</dbReference>
<feature type="domain" description="HTH lacI-type" evidence="5">
    <location>
        <begin position="4"/>
        <end position="58"/>
    </location>
</feature>
<organism evidence="6 7">
    <name type="scientific">Mahella australiensis (strain DSM 15567 / CIP 107919 / 50-1 BON)</name>
    <dbReference type="NCBI Taxonomy" id="697281"/>
    <lineage>
        <taxon>Bacteria</taxon>
        <taxon>Bacillati</taxon>
        <taxon>Bacillota</taxon>
        <taxon>Clostridia</taxon>
        <taxon>Thermoanaerobacterales</taxon>
        <taxon>Thermoanaerobacterales Family IV. Incertae Sedis</taxon>
        <taxon>Mahella</taxon>
    </lineage>
</organism>
<dbReference type="AlphaFoldDB" id="F3ZWQ4"/>
<dbReference type="PROSITE" id="PS50932">
    <property type="entry name" value="HTH_LACI_2"/>
    <property type="match status" value="1"/>
</dbReference>
<dbReference type="Pfam" id="PF00532">
    <property type="entry name" value="Peripla_BP_1"/>
    <property type="match status" value="1"/>
</dbReference>
<protein>
    <submittedName>
        <fullName evidence="6">Transcriptional regulator, LacI family</fullName>
    </submittedName>
</protein>
<dbReference type="PANTHER" id="PTHR30146">
    <property type="entry name" value="LACI-RELATED TRANSCRIPTIONAL REPRESSOR"/>
    <property type="match status" value="1"/>
</dbReference>
<dbReference type="Gene3D" id="1.10.260.40">
    <property type="entry name" value="lambda repressor-like DNA-binding domains"/>
    <property type="match status" value="1"/>
</dbReference>